<dbReference type="PANTHER" id="PTHR47557">
    <property type="entry name" value="PLANT UBX DOMAIN-CONTAINING PROTEIN 1"/>
    <property type="match status" value="1"/>
</dbReference>
<evidence type="ECO:0000313" key="1">
    <source>
        <dbReference type="EMBL" id="RZC70642.1"/>
    </source>
</evidence>
<name>A0A4Y7KE58_PAPSO</name>
<dbReference type="GO" id="GO:0051117">
    <property type="term" value="F:ATPase binding"/>
    <property type="evidence" value="ECO:0007669"/>
    <property type="project" value="InterPro"/>
</dbReference>
<dbReference type="GO" id="GO:0032984">
    <property type="term" value="P:protein-containing complex disassembly"/>
    <property type="evidence" value="ECO:0007669"/>
    <property type="project" value="InterPro"/>
</dbReference>
<dbReference type="Gramene" id="RZC70642">
    <property type="protein sequence ID" value="RZC70642"/>
    <property type="gene ID" value="C5167_033816"/>
</dbReference>
<protein>
    <submittedName>
        <fullName evidence="1">Uncharacterized protein</fullName>
    </submittedName>
</protein>
<dbReference type="InterPro" id="IPR044232">
    <property type="entry name" value="PUX1"/>
</dbReference>
<reference evidence="1 2" key="1">
    <citation type="journal article" date="2018" name="Science">
        <title>The opium poppy genome and morphinan production.</title>
        <authorList>
            <person name="Guo L."/>
            <person name="Winzer T."/>
            <person name="Yang X."/>
            <person name="Li Y."/>
            <person name="Ning Z."/>
            <person name="He Z."/>
            <person name="Teodor R."/>
            <person name="Lu Y."/>
            <person name="Bowser T.A."/>
            <person name="Graham I.A."/>
            <person name="Ye K."/>
        </authorList>
    </citation>
    <scope>NUCLEOTIDE SEQUENCE [LARGE SCALE GENOMIC DNA]</scope>
    <source>
        <strain evidence="2">cv. HN1</strain>
        <tissue evidence="1">Leaves</tissue>
    </source>
</reference>
<dbReference type="EMBL" id="CM010721">
    <property type="protein sequence ID" value="RZC70642.1"/>
    <property type="molecule type" value="Genomic_DNA"/>
</dbReference>
<dbReference type="AlphaFoldDB" id="A0A4Y7KE58"/>
<dbReference type="Proteomes" id="UP000316621">
    <property type="component" value="Chromosome 7"/>
</dbReference>
<proteinExistence type="predicted"/>
<evidence type="ECO:0000313" key="2">
    <source>
        <dbReference type="Proteomes" id="UP000316621"/>
    </source>
</evidence>
<dbReference type="PANTHER" id="PTHR47557:SF2">
    <property type="entry name" value="PLANT UBX DOMAIN-CONTAINING PROTEIN 1"/>
    <property type="match status" value="1"/>
</dbReference>
<dbReference type="STRING" id="3469.A0A4Y7KE58"/>
<keyword evidence="2" id="KW-1185">Reference proteome</keyword>
<accession>A0A4Y7KE58</accession>
<sequence>MNRGGGGVMQVVLMEFAMVAVELGRGNRPNSVNKYVFNYVGEGNRPTCAFYGSAEATGASFTKDQRLKNCAMDANERAKLAAVAERLGREVRVFETMTTTSMSEKAYVDDMNKISCLVLAASHLCIYEFTLQVSGDDFYEFTAKDYYRTLSSKKDDKTMKPRKLREAEQAARRARITKVLRFLKNGGEESLSSYSAIVLCNSLWCLRIGCICTSRRGKWEMMTKLKTAFQLDPDDYEARCRIYVLIGYLFAGLLIKCGMLNLVDLAGFENISRSGVGEAMTEKI</sequence>
<organism evidence="1 2">
    <name type="scientific">Papaver somniferum</name>
    <name type="common">Opium poppy</name>
    <dbReference type="NCBI Taxonomy" id="3469"/>
    <lineage>
        <taxon>Eukaryota</taxon>
        <taxon>Viridiplantae</taxon>
        <taxon>Streptophyta</taxon>
        <taxon>Embryophyta</taxon>
        <taxon>Tracheophyta</taxon>
        <taxon>Spermatophyta</taxon>
        <taxon>Magnoliopsida</taxon>
        <taxon>Ranunculales</taxon>
        <taxon>Papaveraceae</taxon>
        <taxon>Papaveroideae</taxon>
        <taxon>Papaver</taxon>
    </lineage>
</organism>
<gene>
    <name evidence="1" type="ORF">C5167_033816</name>
</gene>